<gene>
    <name evidence="2" type="primary">Dana\GF14908</name>
    <name evidence="2" type="synonym">dana_GLEANR_15674</name>
    <name evidence="2" type="ORF">GF14908</name>
</gene>
<evidence type="ECO:0008006" key="4">
    <source>
        <dbReference type="Google" id="ProtNLM"/>
    </source>
</evidence>
<dbReference type="PANTHER" id="PTHR13318">
    <property type="entry name" value="PARTNER OF PAIRED, ISOFORM B-RELATED"/>
    <property type="match status" value="1"/>
</dbReference>
<reference evidence="2 3" key="1">
    <citation type="journal article" date="2007" name="Nature">
        <title>Evolution of genes and genomes on the Drosophila phylogeny.</title>
        <authorList>
            <consortium name="Drosophila 12 Genomes Consortium"/>
            <person name="Clark A.G."/>
            <person name="Eisen M.B."/>
            <person name="Smith D.R."/>
            <person name="Bergman C.M."/>
            <person name="Oliver B."/>
            <person name="Markow T.A."/>
            <person name="Kaufman T.C."/>
            <person name="Kellis M."/>
            <person name="Gelbart W."/>
            <person name="Iyer V.N."/>
            <person name="Pollard D.A."/>
            <person name="Sackton T.B."/>
            <person name="Larracuente A.M."/>
            <person name="Singh N.D."/>
            <person name="Abad J.P."/>
            <person name="Abt D.N."/>
            <person name="Adryan B."/>
            <person name="Aguade M."/>
            <person name="Akashi H."/>
            <person name="Anderson W.W."/>
            <person name="Aquadro C.F."/>
            <person name="Ardell D.H."/>
            <person name="Arguello R."/>
            <person name="Artieri C.G."/>
            <person name="Barbash D.A."/>
            <person name="Barker D."/>
            <person name="Barsanti P."/>
            <person name="Batterham P."/>
            <person name="Batzoglou S."/>
            <person name="Begun D."/>
            <person name="Bhutkar A."/>
            <person name="Blanco E."/>
            <person name="Bosak S.A."/>
            <person name="Bradley R.K."/>
            <person name="Brand A.D."/>
            <person name="Brent M.R."/>
            <person name="Brooks A.N."/>
            <person name="Brown R.H."/>
            <person name="Butlin R.K."/>
            <person name="Caggese C."/>
            <person name="Calvi B.R."/>
            <person name="Bernardo de Carvalho A."/>
            <person name="Caspi A."/>
            <person name="Castrezana S."/>
            <person name="Celniker S.E."/>
            <person name="Chang J.L."/>
            <person name="Chapple C."/>
            <person name="Chatterji S."/>
            <person name="Chinwalla A."/>
            <person name="Civetta A."/>
            <person name="Clifton S.W."/>
            <person name="Comeron J.M."/>
            <person name="Costello J.C."/>
            <person name="Coyne J.A."/>
            <person name="Daub J."/>
            <person name="David R.G."/>
            <person name="Delcher A.L."/>
            <person name="Delehaunty K."/>
            <person name="Do C.B."/>
            <person name="Ebling H."/>
            <person name="Edwards K."/>
            <person name="Eickbush T."/>
            <person name="Evans J.D."/>
            <person name="Filipski A."/>
            <person name="Findeiss S."/>
            <person name="Freyhult E."/>
            <person name="Fulton L."/>
            <person name="Fulton R."/>
            <person name="Garcia A.C."/>
            <person name="Gardiner A."/>
            <person name="Garfield D.A."/>
            <person name="Garvin B.E."/>
            <person name="Gibson G."/>
            <person name="Gilbert D."/>
            <person name="Gnerre S."/>
            <person name="Godfrey J."/>
            <person name="Good R."/>
            <person name="Gotea V."/>
            <person name="Gravely B."/>
            <person name="Greenberg A.J."/>
            <person name="Griffiths-Jones S."/>
            <person name="Gross S."/>
            <person name="Guigo R."/>
            <person name="Gustafson E.A."/>
            <person name="Haerty W."/>
            <person name="Hahn M.W."/>
            <person name="Halligan D.L."/>
            <person name="Halpern A.L."/>
            <person name="Halter G.M."/>
            <person name="Han M.V."/>
            <person name="Heger A."/>
            <person name="Hillier L."/>
            <person name="Hinrichs A.S."/>
            <person name="Holmes I."/>
            <person name="Hoskins R.A."/>
            <person name="Hubisz M.J."/>
            <person name="Hultmark D."/>
            <person name="Huntley M.A."/>
            <person name="Jaffe D.B."/>
            <person name="Jagadeeshan S."/>
            <person name="Jeck W.R."/>
            <person name="Johnson J."/>
            <person name="Jones C.D."/>
            <person name="Jordan W.C."/>
            <person name="Karpen G.H."/>
            <person name="Kataoka E."/>
            <person name="Keightley P.D."/>
            <person name="Kheradpour P."/>
            <person name="Kirkness E.F."/>
            <person name="Koerich L.B."/>
            <person name="Kristiansen K."/>
            <person name="Kudrna D."/>
            <person name="Kulathinal R.J."/>
            <person name="Kumar S."/>
            <person name="Kwok R."/>
            <person name="Lander E."/>
            <person name="Langley C.H."/>
            <person name="Lapoint R."/>
            <person name="Lazzaro B.P."/>
            <person name="Lee S.J."/>
            <person name="Levesque L."/>
            <person name="Li R."/>
            <person name="Lin C.F."/>
            <person name="Lin M.F."/>
            <person name="Lindblad-Toh K."/>
            <person name="Llopart A."/>
            <person name="Long M."/>
            <person name="Low L."/>
            <person name="Lozovsky E."/>
            <person name="Lu J."/>
            <person name="Luo M."/>
            <person name="Machado C.A."/>
            <person name="Makalowski W."/>
            <person name="Marzo M."/>
            <person name="Matsuda M."/>
            <person name="Matzkin L."/>
            <person name="McAllister B."/>
            <person name="McBride C.S."/>
            <person name="McKernan B."/>
            <person name="McKernan K."/>
            <person name="Mendez-Lago M."/>
            <person name="Minx P."/>
            <person name="Mollenhauer M.U."/>
            <person name="Montooth K."/>
            <person name="Mount S.M."/>
            <person name="Mu X."/>
            <person name="Myers E."/>
            <person name="Negre B."/>
            <person name="Newfeld S."/>
            <person name="Nielsen R."/>
            <person name="Noor M.A."/>
            <person name="O'Grady P."/>
            <person name="Pachter L."/>
            <person name="Papaceit M."/>
            <person name="Parisi M.J."/>
            <person name="Parisi M."/>
            <person name="Parts L."/>
            <person name="Pedersen J.S."/>
            <person name="Pesole G."/>
            <person name="Phillippy A.M."/>
            <person name="Ponting C.P."/>
            <person name="Pop M."/>
            <person name="Porcelli D."/>
            <person name="Powell J.R."/>
            <person name="Prohaska S."/>
            <person name="Pruitt K."/>
            <person name="Puig M."/>
            <person name="Quesneville H."/>
            <person name="Ram K.R."/>
            <person name="Rand D."/>
            <person name="Rasmussen M.D."/>
            <person name="Reed L.K."/>
            <person name="Reenan R."/>
            <person name="Reily A."/>
            <person name="Remington K.A."/>
            <person name="Rieger T.T."/>
            <person name="Ritchie M.G."/>
            <person name="Robin C."/>
            <person name="Rogers Y.H."/>
            <person name="Rohde C."/>
            <person name="Rozas J."/>
            <person name="Rubenfield M.J."/>
            <person name="Ruiz A."/>
            <person name="Russo S."/>
            <person name="Salzberg S.L."/>
            <person name="Sanchez-Gracia A."/>
            <person name="Saranga D.J."/>
            <person name="Sato H."/>
            <person name="Schaeffer S.W."/>
            <person name="Schatz M.C."/>
            <person name="Schlenke T."/>
            <person name="Schwartz R."/>
            <person name="Segarra C."/>
            <person name="Singh R.S."/>
            <person name="Sirot L."/>
            <person name="Sirota M."/>
            <person name="Sisneros N.B."/>
            <person name="Smith C.D."/>
            <person name="Smith T.F."/>
            <person name="Spieth J."/>
            <person name="Stage D.E."/>
            <person name="Stark A."/>
            <person name="Stephan W."/>
            <person name="Strausberg R.L."/>
            <person name="Strempel S."/>
            <person name="Sturgill D."/>
            <person name="Sutton G."/>
            <person name="Sutton G.G."/>
            <person name="Tao W."/>
            <person name="Teichmann S."/>
            <person name="Tobari Y.N."/>
            <person name="Tomimura Y."/>
            <person name="Tsolas J.M."/>
            <person name="Valente V.L."/>
            <person name="Venter E."/>
            <person name="Venter J.C."/>
            <person name="Vicario S."/>
            <person name="Vieira F.G."/>
            <person name="Vilella A.J."/>
            <person name="Villasante A."/>
            <person name="Walenz B."/>
            <person name="Wang J."/>
            <person name="Wasserman M."/>
            <person name="Watts T."/>
            <person name="Wilson D."/>
            <person name="Wilson R.K."/>
            <person name="Wing R.A."/>
            <person name="Wolfner M.F."/>
            <person name="Wong A."/>
            <person name="Wong G.K."/>
            <person name="Wu C.I."/>
            <person name="Wu G."/>
            <person name="Yamamoto D."/>
            <person name="Yang H.P."/>
            <person name="Yang S.P."/>
            <person name="Yorke J.A."/>
            <person name="Yoshida K."/>
            <person name="Zdobnov E."/>
            <person name="Zhang P."/>
            <person name="Zhang Y."/>
            <person name="Zimin A.V."/>
            <person name="Baldwin J."/>
            <person name="Abdouelleil A."/>
            <person name="Abdulkadir J."/>
            <person name="Abebe A."/>
            <person name="Abera B."/>
            <person name="Abreu J."/>
            <person name="Acer S.C."/>
            <person name="Aftuck L."/>
            <person name="Alexander A."/>
            <person name="An P."/>
            <person name="Anderson E."/>
            <person name="Anderson S."/>
            <person name="Arachi H."/>
            <person name="Azer M."/>
            <person name="Bachantsang P."/>
            <person name="Barry A."/>
            <person name="Bayul T."/>
            <person name="Berlin A."/>
            <person name="Bessette D."/>
            <person name="Bloom T."/>
            <person name="Blye J."/>
            <person name="Boguslavskiy L."/>
            <person name="Bonnet C."/>
            <person name="Boukhgalter B."/>
            <person name="Bourzgui I."/>
            <person name="Brown A."/>
            <person name="Cahill P."/>
            <person name="Channer S."/>
            <person name="Cheshatsang Y."/>
            <person name="Chuda L."/>
            <person name="Citroen M."/>
            <person name="Collymore A."/>
            <person name="Cooke P."/>
            <person name="Costello M."/>
            <person name="D'Aco K."/>
            <person name="Daza R."/>
            <person name="De Haan G."/>
            <person name="DeGray S."/>
            <person name="DeMaso C."/>
            <person name="Dhargay N."/>
            <person name="Dooley K."/>
            <person name="Dooley E."/>
            <person name="Doricent M."/>
            <person name="Dorje P."/>
            <person name="Dorjee K."/>
            <person name="Dupes A."/>
            <person name="Elong R."/>
            <person name="Falk J."/>
            <person name="Farina A."/>
            <person name="Faro S."/>
            <person name="Ferguson D."/>
            <person name="Fisher S."/>
            <person name="Foley C.D."/>
            <person name="Franke A."/>
            <person name="Friedrich D."/>
            <person name="Gadbois L."/>
            <person name="Gearin G."/>
            <person name="Gearin C.R."/>
            <person name="Giannoukos G."/>
            <person name="Goode T."/>
            <person name="Graham J."/>
            <person name="Grandbois E."/>
            <person name="Grewal S."/>
            <person name="Gyaltsen K."/>
            <person name="Hafez N."/>
            <person name="Hagos B."/>
            <person name="Hall J."/>
            <person name="Henson C."/>
            <person name="Hollinger A."/>
            <person name="Honan T."/>
            <person name="Huard M.D."/>
            <person name="Hughes L."/>
            <person name="Hurhula B."/>
            <person name="Husby M.E."/>
            <person name="Kamat A."/>
            <person name="Kanga B."/>
            <person name="Kashin S."/>
            <person name="Khazanovich D."/>
            <person name="Kisner P."/>
            <person name="Lance K."/>
            <person name="Lara M."/>
            <person name="Lee W."/>
            <person name="Lennon N."/>
            <person name="Letendre F."/>
            <person name="LeVine R."/>
            <person name="Lipovsky A."/>
            <person name="Liu X."/>
            <person name="Liu J."/>
            <person name="Liu S."/>
            <person name="Lokyitsang T."/>
            <person name="Lokyitsang Y."/>
            <person name="Lubonja R."/>
            <person name="Lui A."/>
            <person name="MacDonald P."/>
            <person name="Magnisalis V."/>
            <person name="Maru K."/>
            <person name="Matthews C."/>
            <person name="McCusker W."/>
            <person name="McDonough S."/>
            <person name="Mehta T."/>
            <person name="Meldrim J."/>
            <person name="Meneus L."/>
            <person name="Mihai O."/>
            <person name="Mihalev A."/>
            <person name="Mihova T."/>
            <person name="Mittelman R."/>
            <person name="Mlenga V."/>
            <person name="Montmayeur A."/>
            <person name="Mulrain L."/>
            <person name="Navidi A."/>
            <person name="Naylor J."/>
            <person name="Negash T."/>
            <person name="Nguyen T."/>
            <person name="Nguyen N."/>
            <person name="Nicol R."/>
            <person name="Norbu C."/>
            <person name="Norbu N."/>
            <person name="Novod N."/>
            <person name="O'Neill B."/>
            <person name="Osman S."/>
            <person name="Markiewicz E."/>
            <person name="Oyono O.L."/>
            <person name="Patti C."/>
            <person name="Phunkhang P."/>
            <person name="Pierre F."/>
            <person name="Priest M."/>
            <person name="Raghuraman S."/>
            <person name="Rege F."/>
            <person name="Reyes R."/>
            <person name="Rise C."/>
            <person name="Rogov P."/>
            <person name="Ross K."/>
            <person name="Ryan E."/>
            <person name="Settipalli S."/>
            <person name="Shea T."/>
            <person name="Sherpa N."/>
            <person name="Shi L."/>
            <person name="Shih D."/>
            <person name="Sparrow T."/>
            <person name="Spaulding J."/>
            <person name="Stalker J."/>
            <person name="Stange-Thomann N."/>
            <person name="Stavropoulos S."/>
            <person name="Stone C."/>
            <person name="Strader C."/>
            <person name="Tesfaye S."/>
            <person name="Thomson T."/>
            <person name="Thoulutsang Y."/>
            <person name="Thoulutsang D."/>
            <person name="Topham K."/>
            <person name="Topping I."/>
            <person name="Tsamla T."/>
            <person name="Vassiliev H."/>
            <person name="Vo A."/>
            <person name="Wangchuk T."/>
            <person name="Wangdi T."/>
            <person name="Weiand M."/>
            <person name="Wilkinson J."/>
            <person name="Wilson A."/>
            <person name="Yadav S."/>
            <person name="Young G."/>
            <person name="Yu Q."/>
            <person name="Zembek L."/>
            <person name="Zhong D."/>
            <person name="Zimmer A."/>
            <person name="Zwirko Z."/>
            <person name="Jaffe D.B."/>
            <person name="Alvarez P."/>
            <person name="Brockman W."/>
            <person name="Butler J."/>
            <person name="Chin C."/>
            <person name="Gnerre S."/>
            <person name="Grabherr M."/>
            <person name="Kleber M."/>
            <person name="Mauceli E."/>
            <person name="MacCallum I."/>
        </authorList>
    </citation>
    <scope>NUCLEOTIDE SEQUENCE [LARGE SCALE GENOMIC DNA]</scope>
    <source>
        <strain evidence="3">Tucson 14024-0371.13</strain>
    </source>
</reference>
<dbReference type="Proteomes" id="UP000007801">
    <property type="component" value="Unassembled WGS sequence"/>
</dbReference>
<organism evidence="2 3">
    <name type="scientific">Drosophila ananassae</name>
    <name type="common">Fruit fly</name>
    <dbReference type="NCBI Taxonomy" id="7217"/>
    <lineage>
        <taxon>Eukaryota</taxon>
        <taxon>Metazoa</taxon>
        <taxon>Ecdysozoa</taxon>
        <taxon>Arthropoda</taxon>
        <taxon>Hexapoda</taxon>
        <taxon>Insecta</taxon>
        <taxon>Pterygota</taxon>
        <taxon>Neoptera</taxon>
        <taxon>Endopterygota</taxon>
        <taxon>Diptera</taxon>
        <taxon>Brachycera</taxon>
        <taxon>Muscomorpha</taxon>
        <taxon>Ephydroidea</taxon>
        <taxon>Drosophilidae</taxon>
        <taxon>Drosophila</taxon>
        <taxon>Sophophora</taxon>
    </lineage>
</organism>
<dbReference type="GO" id="GO:0031146">
    <property type="term" value="P:SCF-dependent proteasomal ubiquitin-dependent protein catabolic process"/>
    <property type="evidence" value="ECO:0007669"/>
    <property type="project" value="TreeGrafter"/>
</dbReference>
<protein>
    <recommendedName>
        <fullName evidence="4">F-box domain-containing protein</fullName>
    </recommendedName>
</protein>
<dbReference type="HOGENOM" id="CLU_054639_0_0_1"/>
<evidence type="ECO:0000256" key="1">
    <source>
        <dbReference type="SAM" id="MobiDB-lite"/>
    </source>
</evidence>
<keyword evidence="3" id="KW-1185">Reference proteome</keyword>
<accession>B3MLB6</accession>
<evidence type="ECO:0000313" key="3">
    <source>
        <dbReference type="Proteomes" id="UP000007801"/>
    </source>
</evidence>
<dbReference type="AlphaFoldDB" id="B3MLB6"/>
<name>B3MLB6_DROAN</name>
<dbReference type="SUPFAM" id="SSF52047">
    <property type="entry name" value="RNI-like"/>
    <property type="match status" value="1"/>
</dbReference>
<evidence type="ECO:0000313" key="2">
    <source>
        <dbReference type="EMBL" id="EDV30705.1"/>
    </source>
</evidence>
<dbReference type="PhylomeDB" id="B3MLB6"/>
<dbReference type="InterPro" id="IPR032675">
    <property type="entry name" value="LRR_dom_sf"/>
</dbReference>
<dbReference type="EMBL" id="CH902620">
    <property type="protein sequence ID" value="EDV30705.1"/>
    <property type="molecule type" value="Genomic_DNA"/>
</dbReference>
<proteinExistence type="predicted"/>
<dbReference type="InParanoid" id="B3MLB6"/>
<sequence length="457" mass="52334">MNSPPINSSSSSAKKRKLQLVLNTHCFERIFSFLSLKDQLSFSRSHREVERGFWNYAQLKYKHLSEAITTELSESDLQYLVEQVNEHVLSYEAPLGPSARGEEQLWLLSRHCPMLRRLTMTFRRPRWGDLCQLKNLNTLHAFLNFDSPAVYEQFFSELSLNLPCLRKLVLEAPGYSGKGLHLLEKLEHLEVGARPGFKAHYLTVCCIKMKNLRCLEIGRNMYNLYNENFSAIVQNCRELERFVFGDRFLEANVAYERICELPNLKHVMVVGAELKRLAFIDGLVHRSGSPLESLILVGSELFREQVAHICDIASLRELWIGYQDANASVEAFLKLKSIEYLHLDMPWITNKQLVALLLGCPRLRVLNVLCCPFVTSEVISLLNSSLKKLRESNRARIEVYLENSAVDWNGGSNFQLESTNYQPGEQAEEDTVPGGAQKSSRSPGLSGERRKRQRLHT</sequence>
<dbReference type="Gene3D" id="3.80.10.10">
    <property type="entry name" value="Ribonuclease Inhibitor"/>
    <property type="match status" value="1"/>
</dbReference>
<dbReference type="GO" id="GO:0019005">
    <property type="term" value="C:SCF ubiquitin ligase complex"/>
    <property type="evidence" value="ECO:0007669"/>
    <property type="project" value="TreeGrafter"/>
</dbReference>
<dbReference type="OMA" id="MTFRRPR"/>
<feature type="region of interest" description="Disordered" evidence="1">
    <location>
        <begin position="417"/>
        <end position="457"/>
    </location>
</feature>